<sequence length="75" mass="8581">MRKFDLLQSLLVTMVLTLSLRRNFSVYLFRVNSLGEVGMKRVSKVVCDAGKELLLVVLNHLQVRIIVFAFGLFPK</sequence>
<dbReference type="EMBL" id="KK198756">
    <property type="protein sequence ID" value="KCW78536.1"/>
    <property type="molecule type" value="Genomic_DNA"/>
</dbReference>
<proteinExistence type="predicted"/>
<accession>A0A059CK56</accession>
<gene>
    <name evidence="1" type="ORF">EUGRSUZ_D02662</name>
</gene>
<evidence type="ECO:0000313" key="1">
    <source>
        <dbReference type="EMBL" id="KCW78536.1"/>
    </source>
</evidence>
<organism evidence="1">
    <name type="scientific">Eucalyptus grandis</name>
    <name type="common">Flooded gum</name>
    <dbReference type="NCBI Taxonomy" id="71139"/>
    <lineage>
        <taxon>Eukaryota</taxon>
        <taxon>Viridiplantae</taxon>
        <taxon>Streptophyta</taxon>
        <taxon>Embryophyta</taxon>
        <taxon>Tracheophyta</taxon>
        <taxon>Spermatophyta</taxon>
        <taxon>Magnoliopsida</taxon>
        <taxon>eudicotyledons</taxon>
        <taxon>Gunneridae</taxon>
        <taxon>Pentapetalae</taxon>
        <taxon>rosids</taxon>
        <taxon>malvids</taxon>
        <taxon>Myrtales</taxon>
        <taxon>Myrtaceae</taxon>
        <taxon>Myrtoideae</taxon>
        <taxon>Eucalypteae</taxon>
        <taxon>Eucalyptus</taxon>
    </lineage>
</organism>
<dbReference type="AlphaFoldDB" id="A0A059CK56"/>
<dbReference type="Gramene" id="KCW78536">
    <property type="protein sequence ID" value="KCW78536"/>
    <property type="gene ID" value="EUGRSUZ_D02662"/>
</dbReference>
<dbReference type="InParanoid" id="A0A059CK56"/>
<reference evidence="1" key="1">
    <citation type="submission" date="2013-07" db="EMBL/GenBank/DDBJ databases">
        <title>The genome of Eucalyptus grandis.</title>
        <authorList>
            <person name="Schmutz J."/>
            <person name="Hayes R."/>
            <person name="Myburg A."/>
            <person name="Tuskan G."/>
            <person name="Grattapaglia D."/>
            <person name="Rokhsar D.S."/>
        </authorList>
    </citation>
    <scope>NUCLEOTIDE SEQUENCE</scope>
    <source>
        <tissue evidence="1">Leaf extractions</tissue>
    </source>
</reference>
<name>A0A059CK56_EUCGR</name>
<protein>
    <submittedName>
        <fullName evidence="1">Uncharacterized protein</fullName>
    </submittedName>
</protein>